<organism evidence="1">
    <name type="scientific">Spironucleus salmonicida</name>
    <dbReference type="NCBI Taxonomy" id="348837"/>
    <lineage>
        <taxon>Eukaryota</taxon>
        <taxon>Metamonada</taxon>
        <taxon>Diplomonadida</taxon>
        <taxon>Hexamitidae</taxon>
        <taxon>Hexamitinae</taxon>
        <taxon>Spironucleus</taxon>
    </lineage>
</organism>
<keyword evidence="3" id="KW-1185">Reference proteome</keyword>
<dbReference type="Proteomes" id="UP000018208">
    <property type="component" value="Unassembled WGS sequence"/>
</dbReference>
<sequence>MSKSWTPELTSRLIALADAAKTDGIPNFAPAAAALSRPVYQCQLQYFRKTDPEFAPAACEQLEQIWAANAGKLNFARVAAALGHSVFSTKWQLARLAQKRGLEPFFELRPQAYRGAWDASRDAQLRALRAAGAGFAAIGRALGCSDRACQQRFHVLGRRAFCGEDAERLRALLAARQGRVSSQVLCGLFPEHDFYSILGEIWGQEGEEEEGVKYDVLHEVADEE</sequence>
<dbReference type="VEuPathDB" id="GiardiaDB:SS50377_21600"/>
<proteinExistence type="predicted"/>
<evidence type="ECO:0000313" key="1">
    <source>
        <dbReference type="EMBL" id="EST46137.1"/>
    </source>
</evidence>
<reference evidence="2" key="2">
    <citation type="submission" date="2020-12" db="EMBL/GenBank/DDBJ databases">
        <title>New Spironucleus salmonicida genome in near-complete chromosomes.</title>
        <authorList>
            <person name="Xu F."/>
            <person name="Kurt Z."/>
            <person name="Jimenez-Gonzalez A."/>
            <person name="Astvaldsson A."/>
            <person name="Andersson J.O."/>
            <person name="Svard S.G."/>
        </authorList>
    </citation>
    <scope>NUCLEOTIDE SEQUENCE</scope>
    <source>
        <strain evidence="2">ATCC 50377</strain>
    </source>
</reference>
<evidence type="ECO:0000313" key="2">
    <source>
        <dbReference type="EMBL" id="KAH0576058.1"/>
    </source>
</evidence>
<reference evidence="1 2" key="1">
    <citation type="journal article" date="2014" name="PLoS Genet.">
        <title>The Genome of Spironucleus salmonicida Highlights a Fish Pathogen Adapted to Fluctuating Environments.</title>
        <authorList>
            <person name="Xu F."/>
            <person name="Jerlstrom-Hultqvist J."/>
            <person name="Einarsson E."/>
            <person name="Astvaldsson A."/>
            <person name="Svard S.G."/>
            <person name="Andersson J.O."/>
        </authorList>
    </citation>
    <scope>NUCLEOTIDE SEQUENCE</scope>
    <source>
        <strain evidence="2">ATCC 50377</strain>
    </source>
</reference>
<name>V6LN59_9EUKA</name>
<protein>
    <submittedName>
        <fullName evidence="1">Uncharacterized protein</fullName>
    </submittedName>
</protein>
<gene>
    <name evidence="1" type="ORF">SS50377_13854</name>
    <name evidence="2" type="ORF">SS50377_21600</name>
</gene>
<dbReference type="EMBL" id="KI546084">
    <property type="protein sequence ID" value="EST46137.1"/>
    <property type="molecule type" value="Genomic_DNA"/>
</dbReference>
<accession>V6LN59</accession>
<dbReference type="AlphaFoldDB" id="V6LN59"/>
<evidence type="ECO:0000313" key="3">
    <source>
        <dbReference type="Proteomes" id="UP000018208"/>
    </source>
</evidence>
<dbReference type="EMBL" id="AUWU02000002">
    <property type="protein sequence ID" value="KAH0576058.1"/>
    <property type="molecule type" value="Genomic_DNA"/>
</dbReference>